<dbReference type="Pfam" id="PF13585">
    <property type="entry name" value="CHU_C"/>
    <property type="match status" value="1"/>
</dbReference>
<evidence type="ECO:0000313" key="1">
    <source>
        <dbReference type="EMBL" id="NHF58263.1"/>
    </source>
</evidence>
<evidence type="ECO:0000313" key="2">
    <source>
        <dbReference type="Proteomes" id="UP000707206"/>
    </source>
</evidence>
<dbReference type="AlphaFoldDB" id="A0A967ECH2"/>
<keyword evidence="2" id="KW-1185">Reference proteome</keyword>
<accession>A0A967ECH2</accession>
<gene>
    <name evidence="1" type="ORF">FK220_002840</name>
</gene>
<sequence length="958" mass="103194">MNHLIKAGPISIWIALLCVLGIPDIKAQCAGTDNTVTVCNKDTDTSTQNFDLFANLGGTPTSGGTWSTTNPANFFALDGVNGTVNLWRINNFGVHQFLYTNDACGESATVTVNLGGYPGEDNIDGSANACSDNPFVNLHGFLGSEIDGKVQDFNGTWQEEPGTPTGFRVDNMFDALAAGPGIYTFTYSVGFVAGCPSRFSTVVLEVHPAPNPGIPTNLVVCVNDDLSAYTNLDLNSLLSGEETNGTWSEGSTNQLSDLSDSFINVEEIRDNFGYGTYEFRYTVFPTHPVCPENYSTVNIIILPVLEGVLSPPNFCVGTPYDVPLTYYDTILPNGEYRITYRINNSTTGEAFDDTILSNGQATFEIDATLVPVNELVTVDIMEIEGIDPIQDVCPTILVPQASFLVSDAMVNVGDTCDGTEAMVSVTNVLDHAGNFSNDTYDISYTLTDTSGGISNDTAQNVAFSNGSATFTVSSTNLTTPGPYNISLEIVGSFDIDCTLDGSFELSAIPDAIQLDLLVDNNCDATQIDVIVDAPTLPNGSYAITYDVTELNSSNVLTTNTINFNGGTANYQIDVESLPQGNYTASVRSSQNDTTPCRTIFDFEVSENFAIEGIPSIPEAADQQIFCLSDYGTSGPTLEDIEVTANGQILFYATATDMSILSLTTPLVDGEAYFVANIDPDNNCEGSDRVQITVTLVDPEAPTSNETNPVFCGADMPTLTDFSVTLPGAGSAVWFDTDTGGNPLPPGTLLEDGNSYFAANQIDGQCSSTERLEFIPTVIGLEPVSLQFTELALCGLDDPTVGDLRELETNADYVVLWYDQPENGTPLTNDTPLSENVMYYAESFNPDTGCINPNRIAVTIELSNCNPEDYGFFIPDGFSPNGDGRNDFFLIPNIEVIFPDFTLEILNRYGTSLFKGDRNNPAWDGRNGAGIAPNGVYFYIIDYNKEGFDPIQGRLYLNQ</sequence>
<dbReference type="Proteomes" id="UP000707206">
    <property type="component" value="Unassembled WGS sequence"/>
</dbReference>
<proteinExistence type="predicted"/>
<protein>
    <submittedName>
        <fullName evidence="1">Gliding motility-associated C-terminal domain-containing protein</fullName>
    </submittedName>
</protein>
<dbReference type="RefSeq" id="WP_152572761.1">
    <property type="nucleotide sequence ID" value="NZ_VIKU02000001.1"/>
</dbReference>
<organism evidence="1 2">
    <name type="scientific">Pelagihabitans pacificus</name>
    <dbReference type="NCBI Taxonomy" id="2696054"/>
    <lineage>
        <taxon>Bacteria</taxon>
        <taxon>Pseudomonadati</taxon>
        <taxon>Bacteroidota</taxon>
        <taxon>Flavobacteriia</taxon>
        <taxon>Flavobacteriales</taxon>
        <taxon>Flavobacteriaceae</taxon>
        <taxon>Pelagihabitans</taxon>
    </lineage>
</organism>
<dbReference type="InterPro" id="IPR026341">
    <property type="entry name" value="T9SS_type_B"/>
</dbReference>
<comment type="caution">
    <text evidence="1">The sequence shown here is derived from an EMBL/GenBank/DDBJ whole genome shotgun (WGS) entry which is preliminary data.</text>
</comment>
<reference evidence="1" key="1">
    <citation type="submission" date="2019-07" db="EMBL/GenBank/DDBJ databases">
        <authorList>
            <person name="De-Chao Zhang Q."/>
        </authorList>
    </citation>
    <scope>NUCLEOTIDE SEQUENCE</scope>
    <source>
        <strain evidence="1">TP-CH-4</strain>
    </source>
</reference>
<dbReference type="NCBIfam" id="TIGR04131">
    <property type="entry name" value="Bac_Flav_CTERM"/>
    <property type="match status" value="1"/>
</dbReference>
<reference evidence="1" key="2">
    <citation type="submission" date="2020-03" db="EMBL/GenBank/DDBJ databases">
        <title>Flavobacteriaceae bacterium strain TP-CH-4, a member of the family Flavobacteriaceae isolated from a deep-sea seamount.</title>
        <authorList>
            <person name="Zhang D.-C."/>
        </authorList>
    </citation>
    <scope>NUCLEOTIDE SEQUENCE</scope>
    <source>
        <strain evidence="1">TP-CH-4</strain>
    </source>
</reference>
<dbReference type="EMBL" id="VIKU02000001">
    <property type="protein sequence ID" value="NHF58263.1"/>
    <property type="molecule type" value="Genomic_DNA"/>
</dbReference>
<name>A0A967ECH2_9FLAO</name>